<gene>
    <name evidence="3" type="primary">LOC103328784</name>
</gene>
<sequence length="225" mass="24600">MQGALLSLKQQRAGMASLLDIDDPNFVRISVALTFFGGSSIGHYILEASPNSNWGKFMSRLSLLFGALTYILVLGILLPALEIPSLLFWIICFVSFIAVSSYPYLKTLFTGAVGAFENLQENVKNMIIARCFTSEQSGHVQQIPGSVPAQIEPPMLESPISIKAMDDQIIEDEVPAALQNQQYQNGPHNHLDISDLCGLPPNLLTNGNVLPEVYSWASGRTMSKT</sequence>
<keyword evidence="1" id="KW-0472">Membrane</keyword>
<keyword evidence="1" id="KW-1133">Transmembrane helix</keyword>
<proteinExistence type="predicted"/>
<protein>
    <submittedName>
        <fullName evidence="3">Uncharacterized protein LOC103328784</fullName>
    </submittedName>
</protein>
<evidence type="ECO:0000313" key="2">
    <source>
        <dbReference type="Proteomes" id="UP000694861"/>
    </source>
</evidence>
<dbReference type="Proteomes" id="UP000694861">
    <property type="component" value="Linkage group LG4"/>
</dbReference>
<dbReference type="GeneID" id="103328784"/>
<feature type="transmembrane region" description="Helical" evidence="1">
    <location>
        <begin position="58"/>
        <end position="80"/>
    </location>
</feature>
<accession>A0ABM0NT29</accession>
<organism evidence="2 3">
    <name type="scientific">Prunus mume</name>
    <name type="common">Japanese apricot</name>
    <name type="synonym">Armeniaca mume</name>
    <dbReference type="NCBI Taxonomy" id="102107"/>
    <lineage>
        <taxon>Eukaryota</taxon>
        <taxon>Viridiplantae</taxon>
        <taxon>Streptophyta</taxon>
        <taxon>Embryophyta</taxon>
        <taxon>Tracheophyta</taxon>
        <taxon>Spermatophyta</taxon>
        <taxon>Magnoliopsida</taxon>
        <taxon>eudicotyledons</taxon>
        <taxon>Gunneridae</taxon>
        <taxon>Pentapetalae</taxon>
        <taxon>rosids</taxon>
        <taxon>fabids</taxon>
        <taxon>Rosales</taxon>
        <taxon>Rosaceae</taxon>
        <taxon>Amygdaloideae</taxon>
        <taxon>Amygdaleae</taxon>
        <taxon>Prunus</taxon>
    </lineage>
</organism>
<dbReference type="RefSeq" id="XP_008229418.1">
    <property type="nucleotide sequence ID" value="XM_008231196.1"/>
</dbReference>
<evidence type="ECO:0000313" key="3">
    <source>
        <dbReference type="RefSeq" id="XP_008229418.1"/>
    </source>
</evidence>
<keyword evidence="1" id="KW-0812">Transmembrane</keyword>
<feature type="transmembrane region" description="Helical" evidence="1">
    <location>
        <begin position="86"/>
        <end position="105"/>
    </location>
</feature>
<reference evidence="2" key="1">
    <citation type="journal article" date="2012" name="Nat. Commun.">
        <title>The genome of Prunus mume.</title>
        <authorList>
            <person name="Zhang Q."/>
            <person name="Chen W."/>
            <person name="Sun L."/>
            <person name="Zhao F."/>
            <person name="Huang B."/>
            <person name="Yang W."/>
            <person name="Tao Y."/>
            <person name="Wang J."/>
            <person name="Yuan Z."/>
            <person name="Fan G."/>
            <person name="Xing Z."/>
            <person name="Han C."/>
            <person name="Pan H."/>
            <person name="Zhong X."/>
            <person name="Shi W."/>
            <person name="Liang X."/>
            <person name="Du D."/>
            <person name="Sun F."/>
            <person name="Xu Z."/>
            <person name="Hao R."/>
            <person name="Lv T."/>
            <person name="Lv Y."/>
            <person name="Zheng Z."/>
            <person name="Sun M."/>
            <person name="Luo L."/>
            <person name="Cai M."/>
            <person name="Gao Y."/>
            <person name="Wang J."/>
            <person name="Yin Y."/>
            <person name="Xu X."/>
            <person name="Cheng T."/>
            <person name="Wang J."/>
        </authorList>
    </citation>
    <scope>NUCLEOTIDE SEQUENCE [LARGE SCALE GENOMIC DNA]</scope>
</reference>
<evidence type="ECO:0000256" key="1">
    <source>
        <dbReference type="SAM" id="Phobius"/>
    </source>
</evidence>
<keyword evidence="2" id="KW-1185">Reference proteome</keyword>
<feature type="transmembrane region" description="Helical" evidence="1">
    <location>
        <begin position="26"/>
        <end position="46"/>
    </location>
</feature>
<name>A0ABM0NT29_PRUMU</name>
<reference evidence="3" key="2">
    <citation type="submission" date="2025-08" db="UniProtKB">
        <authorList>
            <consortium name="RefSeq"/>
        </authorList>
    </citation>
    <scope>IDENTIFICATION</scope>
</reference>